<keyword evidence="5 6" id="KW-0472">Membrane</keyword>
<name>A0A3M0G4B0_9ACTN</name>
<evidence type="ECO:0000256" key="3">
    <source>
        <dbReference type="ARBA" id="ARBA00022692"/>
    </source>
</evidence>
<dbReference type="OrthoDB" id="4803763at2"/>
<dbReference type="EMBL" id="REFW01000003">
    <property type="protein sequence ID" value="RMB58937.1"/>
    <property type="molecule type" value="Genomic_DNA"/>
</dbReference>
<dbReference type="PANTHER" id="PTHR40277">
    <property type="entry name" value="BLL5419 PROTEIN"/>
    <property type="match status" value="1"/>
</dbReference>
<evidence type="ECO:0000313" key="8">
    <source>
        <dbReference type="Proteomes" id="UP000275256"/>
    </source>
</evidence>
<evidence type="ECO:0000256" key="4">
    <source>
        <dbReference type="ARBA" id="ARBA00022989"/>
    </source>
</evidence>
<dbReference type="AlphaFoldDB" id="A0A3M0G4B0"/>
<dbReference type="Pfam" id="PF03706">
    <property type="entry name" value="LPG_synthase_TM"/>
    <property type="match status" value="1"/>
</dbReference>
<dbReference type="GO" id="GO:0005886">
    <property type="term" value="C:plasma membrane"/>
    <property type="evidence" value="ECO:0007669"/>
    <property type="project" value="UniProtKB-SubCell"/>
</dbReference>
<evidence type="ECO:0000313" key="7">
    <source>
        <dbReference type="EMBL" id="RMB58937.1"/>
    </source>
</evidence>
<keyword evidence="8" id="KW-1185">Reference proteome</keyword>
<comment type="subcellular location">
    <subcellularLocation>
        <location evidence="1">Cell membrane</location>
        <topology evidence="1">Multi-pass membrane protein</topology>
    </subcellularLocation>
</comment>
<protein>
    <submittedName>
        <fullName evidence="7">Uncharacterized protein</fullName>
    </submittedName>
</protein>
<feature type="transmembrane region" description="Helical" evidence="6">
    <location>
        <begin position="246"/>
        <end position="266"/>
    </location>
</feature>
<dbReference type="RefSeq" id="WP_121902055.1">
    <property type="nucleotide sequence ID" value="NZ_REFW01000003.1"/>
</dbReference>
<evidence type="ECO:0000256" key="1">
    <source>
        <dbReference type="ARBA" id="ARBA00004651"/>
    </source>
</evidence>
<feature type="transmembrane region" description="Helical" evidence="6">
    <location>
        <begin position="197"/>
        <end position="216"/>
    </location>
</feature>
<feature type="transmembrane region" description="Helical" evidence="6">
    <location>
        <begin position="170"/>
        <end position="191"/>
    </location>
</feature>
<dbReference type="Proteomes" id="UP000275256">
    <property type="component" value="Unassembled WGS sequence"/>
</dbReference>
<keyword evidence="2" id="KW-1003">Cell membrane</keyword>
<sequence length="289" mass="28978">MRRLVMLAISCFLVAAVAALVGSQALLAGWGALTPTTIGAALLLGLSATAAQALRWRTLGRHRGIALTFRRALADCYASSFGNMVLPGGLAGDAARVAVYRNRGIRPWRSPLVALGAERLSATTVLFTAAALTLPPQSVPLAGAAAMVALACLVTSLWCMRGLGPGRSALVWASSVVGVGSLIALYLVATAALGGPIVPALAVVGLASMSIPLGVGGWGVRELSVAALASTLAVTSDHAVATSTAYGLLATISCLPGMAVALVAWWGRRATSVDGTPTKELGAAAGSGV</sequence>
<keyword evidence="4 6" id="KW-1133">Transmembrane helix</keyword>
<feature type="transmembrane region" description="Helical" evidence="6">
    <location>
        <begin position="112"/>
        <end position="132"/>
    </location>
</feature>
<dbReference type="PANTHER" id="PTHR40277:SF1">
    <property type="entry name" value="BLL5419 PROTEIN"/>
    <property type="match status" value="1"/>
</dbReference>
<comment type="caution">
    <text evidence="7">The sequence shown here is derived from an EMBL/GenBank/DDBJ whole genome shotgun (WGS) entry which is preliminary data.</text>
</comment>
<evidence type="ECO:0000256" key="6">
    <source>
        <dbReference type="SAM" id="Phobius"/>
    </source>
</evidence>
<feature type="transmembrane region" description="Helical" evidence="6">
    <location>
        <begin position="138"/>
        <end position="158"/>
    </location>
</feature>
<evidence type="ECO:0000256" key="5">
    <source>
        <dbReference type="ARBA" id="ARBA00023136"/>
    </source>
</evidence>
<feature type="transmembrane region" description="Helical" evidence="6">
    <location>
        <begin position="33"/>
        <end position="54"/>
    </location>
</feature>
<proteinExistence type="predicted"/>
<reference evidence="7 8" key="1">
    <citation type="submission" date="2018-10" db="EMBL/GenBank/DDBJ databases">
        <title>Tessaracoccus antarcticuss sp. nov., isolated from sediment.</title>
        <authorList>
            <person name="Zhou L.Y."/>
            <person name="Du Z.J."/>
        </authorList>
    </citation>
    <scope>NUCLEOTIDE SEQUENCE [LARGE SCALE GENOMIC DNA]</scope>
    <source>
        <strain evidence="7 8">JDX10</strain>
    </source>
</reference>
<keyword evidence="3 6" id="KW-0812">Transmembrane</keyword>
<organism evidence="7 8">
    <name type="scientific">Tessaracoccus antarcticus</name>
    <dbReference type="NCBI Taxonomy" id="2479848"/>
    <lineage>
        <taxon>Bacteria</taxon>
        <taxon>Bacillati</taxon>
        <taxon>Actinomycetota</taxon>
        <taxon>Actinomycetes</taxon>
        <taxon>Propionibacteriales</taxon>
        <taxon>Propionibacteriaceae</taxon>
        <taxon>Tessaracoccus</taxon>
    </lineage>
</organism>
<evidence type="ECO:0000256" key="2">
    <source>
        <dbReference type="ARBA" id="ARBA00022475"/>
    </source>
</evidence>
<gene>
    <name evidence="7" type="ORF">EAX62_12590</name>
</gene>
<dbReference type="InterPro" id="IPR022791">
    <property type="entry name" value="L-PG_synthase/AglD"/>
</dbReference>
<accession>A0A3M0G4B0</accession>